<dbReference type="EMBL" id="AP024145">
    <property type="protein sequence ID" value="BCM83305.1"/>
    <property type="molecule type" value="Genomic_DNA"/>
</dbReference>
<gene>
    <name evidence="1" type="ORF">mvi_17660</name>
</gene>
<keyword evidence="1" id="KW-0282">Flagellum</keyword>
<keyword evidence="1" id="KW-0966">Cell projection</keyword>
<protein>
    <submittedName>
        <fullName evidence="1">Flagellar protein</fullName>
    </submittedName>
</protein>
<dbReference type="KEGG" id="mind:mvi_17660"/>
<dbReference type="AlphaFoldDB" id="A0A8H8WRZ2"/>
<dbReference type="Proteomes" id="UP000663508">
    <property type="component" value="Chromosome"/>
</dbReference>
<keyword evidence="1" id="KW-0969">Cilium</keyword>
<dbReference type="SUPFAM" id="SSF64518">
    <property type="entry name" value="Phase 1 flagellin"/>
    <property type="match status" value="1"/>
</dbReference>
<dbReference type="RefSeq" id="WP_207182335.1">
    <property type="nucleotide sequence ID" value="NZ_AP024145.1"/>
</dbReference>
<evidence type="ECO:0000313" key="2">
    <source>
        <dbReference type="Proteomes" id="UP000663508"/>
    </source>
</evidence>
<evidence type="ECO:0000313" key="1">
    <source>
        <dbReference type="EMBL" id="BCM83305.1"/>
    </source>
</evidence>
<reference evidence="1" key="1">
    <citation type="submission" date="2020-11" db="EMBL/GenBank/DDBJ databases">
        <title>Complete genome sequence of a novel pathogenic Methylobacterium strain isolated from rice in Vietnam.</title>
        <authorList>
            <person name="Lai K."/>
            <person name="Okazaki S."/>
            <person name="Higashi K."/>
            <person name="Mori H."/>
            <person name="Toyoda A."/>
            <person name="Kurokawa K."/>
        </authorList>
    </citation>
    <scope>NUCLEOTIDE SEQUENCE</scope>
    <source>
        <strain evidence="1">VL1</strain>
    </source>
</reference>
<sequence>MTIAPFAAGSAAADLNTRRLVAMKASLGTLSNQLSTGRTAETYGGLGSGRTQSLAARAQIGALDGYIAAAGTGANRVALATASVQQVATLGSTAYSGLVGAQASSGAAGRPLLQQSAAGQLGGVLDALNQSDGRQYILGGRVTDRPPVETESRLLDGDSEAGLDGVKAVIAERQSADLGAGTTKTGRLDLSAAGAAVSLSESASAGVRENFGFTLGRVVSSNPGGLSVALTAAQPSTATLSFTSQPRDGDIVRVTVRNADGSQGFVDLTARTAGAVGDDTFAIGADAATSAQNLTAALAGKSFDGKSFTGKAVVGAQSANPPGAAVALSGGTPASASVTVGTGLAAGDSLQVTVGLRDGTSKTLSLTAGDGTKAGSFAIGATPAATAANLSAALATALDSTARTDLAASSAVRAANDFFAGSSSPGLNPRRVATDADGNATGFVADPSGRTVIWYKGDDTSADPRRTATVPVSRDQSVGIGVQANEAAFRATLSGLAVLATTSFGGTETDTPRFDAYSARVQAQLRPGDGQPSVQGIASELSLASVQIATQKTQNTATKSMLEKTVDGVETVSTEETAAKLLSLQNQLQASYQATSMLSKLSLTNYL</sequence>
<organism evidence="1 2">
    <name type="scientific">Methylobacterium indicum</name>
    <dbReference type="NCBI Taxonomy" id="1775910"/>
    <lineage>
        <taxon>Bacteria</taxon>
        <taxon>Pseudomonadati</taxon>
        <taxon>Pseudomonadota</taxon>
        <taxon>Alphaproteobacteria</taxon>
        <taxon>Hyphomicrobiales</taxon>
        <taxon>Methylobacteriaceae</taxon>
        <taxon>Methylobacterium</taxon>
    </lineage>
</organism>
<name>A0A8H8WRZ2_9HYPH</name>
<accession>A0A8H8WRZ2</accession>
<proteinExistence type="predicted"/>